<evidence type="ECO:0000259" key="4">
    <source>
        <dbReference type="Pfam" id="PF24237"/>
    </source>
</evidence>
<dbReference type="PROSITE" id="PS51542">
    <property type="entry name" value="FYRN"/>
    <property type="match status" value="1"/>
</dbReference>
<dbReference type="Proteomes" id="UP001501940">
    <property type="component" value="Chromosome 7"/>
</dbReference>
<dbReference type="Gene3D" id="3.30.160.360">
    <property type="match status" value="1"/>
</dbReference>
<evidence type="ECO:0000313" key="5">
    <source>
        <dbReference type="Ensembl" id="ENSAOCP00000069539.1"/>
    </source>
</evidence>
<dbReference type="AlphaFoldDB" id="A0AAQ5ZWV6"/>
<keyword evidence="6" id="KW-1185">Reference proteome</keyword>
<dbReference type="InterPro" id="IPR056515">
    <property type="entry name" value="INO80E_N"/>
</dbReference>
<feature type="compositionally biased region" description="Low complexity" evidence="3">
    <location>
        <begin position="51"/>
        <end position="66"/>
    </location>
</feature>
<dbReference type="SMART" id="SM00542">
    <property type="entry name" value="FYRC"/>
    <property type="match status" value="1"/>
</dbReference>
<dbReference type="GeneTree" id="ENSGT00390000013374"/>
<protein>
    <recommendedName>
        <fullName evidence="4">INO80 complex subunit E N-terminal domain-containing protein</fullName>
    </recommendedName>
</protein>
<dbReference type="Pfam" id="PF05965">
    <property type="entry name" value="FYRC"/>
    <property type="match status" value="1"/>
</dbReference>
<proteinExistence type="predicted"/>
<dbReference type="InterPro" id="IPR003888">
    <property type="entry name" value="FYrich_N"/>
</dbReference>
<dbReference type="Pfam" id="PF05964">
    <property type="entry name" value="FYRN"/>
    <property type="match status" value="1"/>
</dbReference>
<dbReference type="PANTHER" id="PTHR22715:SF0">
    <property type="entry name" value="TRANSFORMING GROWTH FACTOR BETA REGULATOR 1"/>
    <property type="match status" value="1"/>
</dbReference>
<gene>
    <name evidence="5" type="primary">TBRG1</name>
</gene>
<feature type="region of interest" description="Disordered" evidence="3">
    <location>
        <begin position="51"/>
        <end position="82"/>
    </location>
</feature>
<dbReference type="Pfam" id="PF24237">
    <property type="entry name" value="INO80E"/>
    <property type="match status" value="1"/>
</dbReference>
<dbReference type="Ensembl" id="ENSAOCT00000081079.1">
    <property type="protein sequence ID" value="ENSAOCP00000069539.1"/>
    <property type="gene ID" value="ENSAOCG00000018605.2"/>
</dbReference>
<dbReference type="PROSITE" id="PS51543">
    <property type="entry name" value="FYRC"/>
    <property type="match status" value="1"/>
</dbReference>
<feature type="compositionally biased region" description="Low complexity" evidence="3">
    <location>
        <begin position="139"/>
        <end position="161"/>
    </location>
</feature>
<feature type="region of interest" description="Disordered" evidence="3">
    <location>
        <begin position="139"/>
        <end position="222"/>
    </location>
</feature>
<feature type="domain" description="INO80 complex subunit E N-terminal" evidence="4">
    <location>
        <begin position="84"/>
        <end position="131"/>
    </location>
</feature>
<reference evidence="5" key="2">
    <citation type="submission" date="2025-08" db="UniProtKB">
        <authorList>
            <consortium name="Ensembl"/>
        </authorList>
    </citation>
    <scope>IDENTIFICATION</scope>
</reference>
<dbReference type="GO" id="GO:0051726">
    <property type="term" value="P:regulation of cell cycle"/>
    <property type="evidence" value="ECO:0007669"/>
    <property type="project" value="TreeGrafter"/>
</dbReference>
<evidence type="ECO:0000313" key="6">
    <source>
        <dbReference type="Proteomes" id="UP001501940"/>
    </source>
</evidence>
<feature type="compositionally biased region" description="Basic and acidic residues" evidence="3">
    <location>
        <begin position="193"/>
        <end position="208"/>
    </location>
</feature>
<evidence type="ECO:0000256" key="2">
    <source>
        <dbReference type="ARBA" id="ARBA00023242"/>
    </source>
</evidence>
<reference evidence="5 6" key="1">
    <citation type="submission" date="2022-01" db="EMBL/GenBank/DDBJ databases">
        <title>A chromosome-scale genome assembly of the false clownfish, Amphiprion ocellaris.</title>
        <authorList>
            <person name="Ryu T."/>
        </authorList>
    </citation>
    <scope>NUCLEOTIDE SEQUENCE [LARGE SCALE GENOMIC DNA]</scope>
</reference>
<keyword evidence="2" id="KW-0539">Nucleus</keyword>
<evidence type="ECO:0000256" key="1">
    <source>
        <dbReference type="ARBA" id="ARBA00004123"/>
    </source>
</evidence>
<organism evidence="5 6">
    <name type="scientific">Amphiprion ocellaris</name>
    <name type="common">Clown anemonefish</name>
    <dbReference type="NCBI Taxonomy" id="80972"/>
    <lineage>
        <taxon>Eukaryota</taxon>
        <taxon>Metazoa</taxon>
        <taxon>Chordata</taxon>
        <taxon>Craniata</taxon>
        <taxon>Vertebrata</taxon>
        <taxon>Euteleostomi</taxon>
        <taxon>Actinopterygii</taxon>
        <taxon>Neopterygii</taxon>
        <taxon>Teleostei</taxon>
        <taxon>Neoteleostei</taxon>
        <taxon>Acanthomorphata</taxon>
        <taxon>Ovalentaria</taxon>
        <taxon>Pomacentridae</taxon>
        <taxon>Amphiprion</taxon>
    </lineage>
</organism>
<dbReference type="SMART" id="SM00541">
    <property type="entry name" value="FYRN"/>
    <property type="match status" value="1"/>
</dbReference>
<reference evidence="5" key="3">
    <citation type="submission" date="2025-09" db="UniProtKB">
        <authorList>
            <consortium name="Ensembl"/>
        </authorList>
    </citation>
    <scope>IDENTIFICATION</scope>
</reference>
<sequence length="436" mass="48143">MIIDRGLVQSNAKSSLEAVMYRETQKGSRRFKRIENRNGVFALLQNTISSSGSGASAAAFPSPTSSSEHKAKMKRGPRKNQNEKYRLKYLRLRKAARTMIFENASLCDEVAHLEEKFLRAKEERRFLLKSLLQYQSLSEGEMLPTPSSSSHPPAPPVALASGPAGTSGLSGAHNLTSVVSAGEEGLLKKPRKERKERGRENGKEELPKKMSKKRKLADGSRKLVQPIPLDSSGRPVFPIVLGGLTVYSLGEIITDRMLFHDECAIYPVGFCSTRIFASMKIPDQQCLYTCQIKDGGAGPQFEIVPEEDPQNAIVASSALTCHSNLLKATASVRYSKSVAPIVPSGADFFGFSHPTIQNLIQSCPGARKCSNYRWIRFEVCRPGDGQVPHSLSEDDASVNFEAYQRHQGFEENIKTEHIPGVLDLSFPYCKYILAFS</sequence>
<dbReference type="InterPro" id="IPR040092">
    <property type="entry name" value="TBRG1"/>
</dbReference>
<name>A0AAQ5ZWV6_AMPOC</name>
<accession>A0AAQ5ZWV6</accession>
<feature type="compositionally biased region" description="Polar residues" evidence="3">
    <location>
        <begin position="167"/>
        <end position="179"/>
    </location>
</feature>
<dbReference type="PANTHER" id="PTHR22715">
    <property type="entry name" value="TRANSFORMING GROWTH FACTOR BETA REGULATED GENE 1"/>
    <property type="match status" value="1"/>
</dbReference>
<evidence type="ECO:0000256" key="3">
    <source>
        <dbReference type="SAM" id="MobiDB-lite"/>
    </source>
</evidence>
<dbReference type="GO" id="GO:0005634">
    <property type="term" value="C:nucleus"/>
    <property type="evidence" value="ECO:0007669"/>
    <property type="project" value="UniProtKB-SubCell"/>
</dbReference>
<comment type="subcellular location">
    <subcellularLocation>
        <location evidence="1">Nucleus</location>
    </subcellularLocation>
</comment>
<dbReference type="InterPro" id="IPR003889">
    <property type="entry name" value="FYrich_C"/>
</dbReference>